<accession>A0ABS4XAJ5</accession>
<dbReference type="PROSITE" id="PS50850">
    <property type="entry name" value="MFS"/>
    <property type="match status" value="1"/>
</dbReference>
<dbReference type="InterPro" id="IPR036259">
    <property type="entry name" value="MFS_trans_sf"/>
</dbReference>
<keyword evidence="8" id="KW-1185">Reference proteome</keyword>
<protein>
    <submittedName>
        <fullName evidence="7">MFS family permease</fullName>
    </submittedName>
</protein>
<feature type="transmembrane region" description="Helical" evidence="5">
    <location>
        <begin position="91"/>
        <end position="114"/>
    </location>
</feature>
<organism evidence="7 8">
    <name type="scientific">Paeniglutamicibacter kerguelensis</name>
    <dbReference type="NCBI Taxonomy" id="254788"/>
    <lineage>
        <taxon>Bacteria</taxon>
        <taxon>Bacillati</taxon>
        <taxon>Actinomycetota</taxon>
        <taxon>Actinomycetes</taxon>
        <taxon>Micrococcales</taxon>
        <taxon>Micrococcaceae</taxon>
        <taxon>Paeniglutamicibacter</taxon>
    </lineage>
</organism>
<evidence type="ECO:0000256" key="1">
    <source>
        <dbReference type="ARBA" id="ARBA00004651"/>
    </source>
</evidence>
<evidence type="ECO:0000259" key="6">
    <source>
        <dbReference type="PROSITE" id="PS50850"/>
    </source>
</evidence>
<evidence type="ECO:0000313" key="8">
    <source>
        <dbReference type="Proteomes" id="UP001296993"/>
    </source>
</evidence>
<keyword evidence="2 5" id="KW-0812">Transmembrane</keyword>
<keyword evidence="4 5" id="KW-0472">Membrane</keyword>
<reference evidence="7 8" key="1">
    <citation type="submission" date="2021-03" db="EMBL/GenBank/DDBJ databases">
        <title>Sequencing the genomes of 1000 actinobacteria strains.</title>
        <authorList>
            <person name="Klenk H.-P."/>
        </authorList>
    </citation>
    <scope>NUCLEOTIDE SEQUENCE [LARGE SCALE GENOMIC DNA]</scope>
    <source>
        <strain evidence="7 8">DSM 15797</strain>
    </source>
</reference>
<comment type="subcellular location">
    <subcellularLocation>
        <location evidence="1">Cell membrane</location>
        <topology evidence="1">Multi-pass membrane protein</topology>
    </subcellularLocation>
</comment>
<evidence type="ECO:0000256" key="4">
    <source>
        <dbReference type="ARBA" id="ARBA00023136"/>
    </source>
</evidence>
<dbReference type="InterPro" id="IPR020846">
    <property type="entry name" value="MFS_dom"/>
</dbReference>
<evidence type="ECO:0000256" key="2">
    <source>
        <dbReference type="ARBA" id="ARBA00022692"/>
    </source>
</evidence>
<dbReference type="EMBL" id="JAGIOF010000001">
    <property type="protein sequence ID" value="MBP2385396.1"/>
    <property type="molecule type" value="Genomic_DNA"/>
</dbReference>
<evidence type="ECO:0000313" key="7">
    <source>
        <dbReference type="EMBL" id="MBP2385396.1"/>
    </source>
</evidence>
<name>A0ABS4XAJ5_9MICC</name>
<feature type="transmembrane region" description="Helical" evidence="5">
    <location>
        <begin position="6"/>
        <end position="25"/>
    </location>
</feature>
<comment type="caution">
    <text evidence="7">The sequence shown here is derived from an EMBL/GenBank/DDBJ whole genome shotgun (WGS) entry which is preliminary data.</text>
</comment>
<feature type="transmembrane region" description="Helical" evidence="5">
    <location>
        <begin position="126"/>
        <end position="145"/>
    </location>
</feature>
<dbReference type="Pfam" id="PF07690">
    <property type="entry name" value="MFS_1"/>
    <property type="match status" value="1"/>
</dbReference>
<dbReference type="Gene3D" id="1.20.1250.20">
    <property type="entry name" value="MFS general substrate transporter like domains"/>
    <property type="match status" value="1"/>
</dbReference>
<feature type="transmembrane region" description="Helical" evidence="5">
    <location>
        <begin position="58"/>
        <end position="79"/>
    </location>
</feature>
<evidence type="ECO:0000256" key="5">
    <source>
        <dbReference type="SAM" id="Phobius"/>
    </source>
</evidence>
<dbReference type="InterPro" id="IPR011701">
    <property type="entry name" value="MFS"/>
</dbReference>
<feature type="transmembrane region" description="Helical" evidence="5">
    <location>
        <begin position="32"/>
        <end position="52"/>
    </location>
</feature>
<dbReference type="SUPFAM" id="SSF103473">
    <property type="entry name" value="MFS general substrate transporter"/>
    <property type="match status" value="1"/>
</dbReference>
<evidence type="ECO:0000256" key="3">
    <source>
        <dbReference type="ARBA" id="ARBA00022989"/>
    </source>
</evidence>
<dbReference type="Proteomes" id="UP001296993">
    <property type="component" value="Unassembled WGS sequence"/>
</dbReference>
<gene>
    <name evidence="7" type="ORF">JOF47_000907</name>
</gene>
<sequence length="161" mass="16508">MGVTTGMVANAGGILGCFVFSALATKFRSRPLLVLSLLGAALAYLVFSLFFAQISIAIVLAGLLGLLTNAGIAGFYSASPDIYSARARATGVGWMIGLGRLVSIVAPIAVGYLLAGGWEAENIFKLFTIPLAASALSIIALGYSLKRQTPQTSGLPPVAVS</sequence>
<feature type="domain" description="Major facilitator superfamily (MFS) profile" evidence="6">
    <location>
        <begin position="1"/>
        <end position="146"/>
    </location>
</feature>
<proteinExistence type="predicted"/>
<keyword evidence="3 5" id="KW-1133">Transmembrane helix</keyword>